<protein>
    <submittedName>
        <fullName evidence="1">Uncharacterized protein</fullName>
    </submittedName>
</protein>
<evidence type="ECO:0000313" key="2">
    <source>
        <dbReference type="Proteomes" id="UP000054805"/>
    </source>
</evidence>
<accession>A0A0V1GM86</accession>
<proteinExistence type="predicted"/>
<keyword evidence="2" id="KW-1185">Reference proteome</keyword>
<reference evidence="1 2" key="1">
    <citation type="submission" date="2015-01" db="EMBL/GenBank/DDBJ databases">
        <title>Evolution of Trichinella species and genotypes.</title>
        <authorList>
            <person name="Korhonen P.K."/>
            <person name="Edoardo P."/>
            <person name="Giuseppe L.R."/>
            <person name="Gasser R.B."/>
        </authorList>
    </citation>
    <scope>NUCLEOTIDE SEQUENCE [LARGE SCALE GENOMIC DNA]</scope>
    <source>
        <strain evidence="1">ISS588</strain>
    </source>
</reference>
<dbReference type="EMBL" id="JYDS01001322">
    <property type="protein sequence ID" value="KRY99161.1"/>
    <property type="molecule type" value="Genomic_DNA"/>
</dbReference>
<dbReference type="Proteomes" id="UP000054805">
    <property type="component" value="Unassembled WGS sequence"/>
</dbReference>
<evidence type="ECO:0000313" key="1">
    <source>
        <dbReference type="EMBL" id="KRY99161.1"/>
    </source>
</evidence>
<name>A0A0V1GM86_TRIPS</name>
<gene>
    <name evidence="1" type="ORF">T4B_454</name>
</gene>
<comment type="caution">
    <text evidence="1">The sequence shown here is derived from an EMBL/GenBank/DDBJ whole genome shotgun (WGS) entry which is preliminary data.</text>
</comment>
<sequence>MKSKKNAANSEGEIFHVIADFQAKKNSQLRLQKIQMNWEVTISEGCRKIKEQLVFRH</sequence>
<organism evidence="1 2">
    <name type="scientific">Trichinella pseudospiralis</name>
    <name type="common">Parasitic roundworm</name>
    <dbReference type="NCBI Taxonomy" id="6337"/>
    <lineage>
        <taxon>Eukaryota</taxon>
        <taxon>Metazoa</taxon>
        <taxon>Ecdysozoa</taxon>
        <taxon>Nematoda</taxon>
        <taxon>Enoplea</taxon>
        <taxon>Dorylaimia</taxon>
        <taxon>Trichinellida</taxon>
        <taxon>Trichinellidae</taxon>
        <taxon>Trichinella</taxon>
    </lineage>
</organism>
<dbReference type="AlphaFoldDB" id="A0A0V1GM86"/>